<dbReference type="InterPro" id="IPR036971">
    <property type="entry name" value="PDEase_catalytic_dom_sf"/>
</dbReference>
<proteinExistence type="inferred from homology"/>
<keyword evidence="2 3" id="KW-0378">Hydrolase</keyword>
<evidence type="ECO:0000256" key="3">
    <source>
        <dbReference type="RuleBase" id="RU363067"/>
    </source>
</evidence>
<accession>A0ABR3PY67</accession>
<dbReference type="InterPro" id="IPR023174">
    <property type="entry name" value="PDEase_CS"/>
</dbReference>
<dbReference type="Gene3D" id="1.10.1300.10">
    <property type="entry name" value="3'5'-cyclic nucleotide phosphodiesterase, catalytic domain"/>
    <property type="match status" value="1"/>
</dbReference>
<feature type="compositionally biased region" description="Polar residues" evidence="4">
    <location>
        <begin position="101"/>
        <end position="114"/>
    </location>
</feature>
<name>A0ABR3PY67_9TREE</name>
<comment type="similarity">
    <text evidence="3">Belongs to the cyclic nucleotide phosphodiesterase family.</text>
</comment>
<reference evidence="6 7" key="1">
    <citation type="submission" date="2023-08" db="EMBL/GenBank/DDBJ databases">
        <title>Annotated Genome Sequence of Vanrija albida AlHP1.</title>
        <authorList>
            <person name="Herzog R."/>
        </authorList>
    </citation>
    <scope>NUCLEOTIDE SEQUENCE [LARGE SCALE GENOMIC DNA]</scope>
    <source>
        <strain evidence="6 7">AlHP1</strain>
    </source>
</reference>
<keyword evidence="1 3" id="KW-0479">Metal-binding</keyword>
<dbReference type="EMBL" id="JBBXJM010000005">
    <property type="protein sequence ID" value="KAL1407396.1"/>
    <property type="molecule type" value="Genomic_DNA"/>
</dbReference>
<dbReference type="SUPFAM" id="SSF109604">
    <property type="entry name" value="HD-domain/PDEase-like"/>
    <property type="match status" value="1"/>
</dbReference>
<dbReference type="PROSITE" id="PS51845">
    <property type="entry name" value="PDEASE_I_2"/>
    <property type="match status" value="1"/>
</dbReference>
<comment type="caution">
    <text evidence="6">The sequence shown here is derived from an EMBL/GenBank/DDBJ whole genome shotgun (WGS) entry which is preliminary data.</text>
</comment>
<feature type="compositionally biased region" description="Polar residues" evidence="4">
    <location>
        <begin position="28"/>
        <end position="39"/>
    </location>
</feature>
<dbReference type="Pfam" id="PF00233">
    <property type="entry name" value="PDEase_I"/>
    <property type="match status" value="1"/>
</dbReference>
<evidence type="ECO:0000256" key="1">
    <source>
        <dbReference type="ARBA" id="ARBA00022723"/>
    </source>
</evidence>
<dbReference type="PANTHER" id="PTHR11347">
    <property type="entry name" value="CYCLIC NUCLEOTIDE PHOSPHODIESTERASE"/>
    <property type="match status" value="1"/>
</dbReference>
<dbReference type="PROSITE" id="PS00126">
    <property type="entry name" value="PDEASE_I_1"/>
    <property type="match status" value="1"/>
</dbReference>
<dbReference type="GeneID" id="95987871"/>
<evidence type="ECO:0000313" key="6">
    <source>
        <dbReference type="EMBL" id="KAL1407396.1"/>
    </source>
</evidence>
<feature type="domain" description="PDEase" evidence="5">
    <location>
        <begin position="546"/>
        <end position="921"/>
    </location>
</feature>
<dbReference type="EC" id="3.1.4.-" evidence="3"/>
<protein>
    <recommendedName>
        <fullName evidence="3">Phosphodiesterase</fullName>
        <ecNumber evidence="3">3.1.4.-</ecNumber>
    </recommendedName>
</protein>
<dbReference type="InterPro" id="IPR002073">
    <property type="entry name" value="PDEase_catalytic_dom"/>
</dbReference>
<evidence type="ECO:0000256" key="2">
    <source>
        <dbReference type="ARBA" id="ARBA00022801"/>
    </source>
</evidence>
<keyword evidence="7" id="KW-1185">Reference proteome</keyword>
<organism evidence="6 7">
    <name type="scientific">Vanrija albida</name>
    <dbReference type="NCBI Taxonomy" id="181172"/>
    <lineage>
        <taxon>Eukaryota</taxon>
        <taxon>Fungi</taxon>
        <taxon>Dikarya</taxon>
        <taxon>Basidiomycota</taxon>
        <taxon>Agaricomycotina</taxon>
        <taxon>Tremellomycetes</taxon>
        <taxon>Trichosporonales</taxon>
        <taxon>Trichosporonaceae</taxon>
        <taxon>Vanrija</taxon>
    </lineage>
</organism>
<dbReference type="Proteomes" id="UP001565368">
    <property type="component" value="Unassembled WGS sequence"/>
</dbReference>
<feature type="compositionally biased region" description="Low complexity" evidence="4">
    <location>
        <begin position="55"/>
        <end position="67"/>
    </location>
</feature>
<feature type="compositionally biased region" description="Low complexity" evidence="4">
    <location>
        <begin position="132"/>
        <end position="148"/>
    </location>
</feature>
<dbReference type="CDD" id="cd00077">
    <property type="entry name" value="HDc"/>
    <property type="match status" value="1"/>
</dbReference>
<dbReference type="SMART" id="SM00471">
    <property type="entry name" value="HDc"/>
    <property type="match status" value="1"/>
</dbReference>
<gene>
    <name evidence="6" type="primary">PDE2</name>
    <name evidence="6" type="ORF">Q8F55_006828</name>
</gene>
<evidence type="ECO:0000313" key="7">
    <source>
        <dbReference type="Proteomes" id="UP001565368"/>
    </source>
</evidence>
<feature type="region of interest" description="Disordered" evidence="4">
    <location>
        <begin position="1027"/>
        <end position="1049"/>
    </location>
</feature>
<comment type="cofactor">
    <cofactor evidence="3">
        <name>a divalent metal cation</name>
        <dbReference type="ChEBI" id="CHEBI:60240"/>
    </cofactor>
    <text evidence="3">Binds 2 divalent metal cations per subunit. Site 1 may preferentially bind zinc ions, while site 2 has a preference for magnesium and/or manganese ions.</text>
</comment>
<dbReference type="RefSeq" id="XP_069207340.1">
    <property type="nucleotide sequence ID" value="XM_069355269.1"/>
</dbReference>
<dbReference type="InterPro" id="IPR003607">
    <property type="entry name" value="HD/PDEase_dom"/>
</dbReference>
<dbReference type="GO" id="GO:0004114">
    <property type="term" value="F:3',5'-cyclic-nucleotide phosphodiesterase activity"/>
    <property type="evidence" value="ECO:0007669"/>
    <property type="project" value="UniProtKB-EC"/>
</dbReference>
<evidence type="ECO:0000259" key="5">
    <source>
        <dbReference type="PROSITE" id="PS51845"/>
    </source>
</evidence>
<sequence>MASIVTSSPLAVVVLLPEALPSAVPSHGSPSSPPQLTSRRSAHGISASSINPLLSGAADSDGHAAGSRRLSLAPGLGAGIKMSSSRPPGGGSRSPVRSSSATRNPASLSPLTKSSADDDSQPAVEYPSSLARTGSGSRTNRRSSNPNAVPAGVAAALKQPRGSVAAPSGMGLTAVLASGRRPGAEGDELVTVLRNGGLEVTAIRQVSHLPSILNTTAAGASSPNLSTPRPSSTSTPAQQVILVPLGATPSLPSLSLLLAQGTTPTAVVFQQDLLDRARKVEEEWLSTALQGIHRVTDLVHQSPIQQPQDSSKPAVVLAYADGALSPSAISAIVAAGASGVLRPPPFDRDSVNLLIQLVKAANDGTSPDNLAGLSASPAGSSVISPALSATLEDETKVVLTPTALAMGAEHEGEKFLAAKLATRSGKLGRVVSNDSADLGDGRVPVPSLSSLPSAKERILDSLTVSNDGSRRRSVDTGRIALAFDRQAKRAVHFEAAEAPLGRRGSFNVVAGDKEQEAADGNTAQFAEVLSELYQQTMNSIDIHMAEYDELATPLSRNERARLVSALSSWEFLPHRLSQADLYRVACLIFEAILSIDGLAELKVERDQVNRLLFAIRAIYHEPNPYHNYVHAIDVLQASYSFLVSIGVAPPAEFLIDLKPGTVWRRSTEPASGSSARAREILRPQDVLAVALAAIGHDVGHPGLSNAFMKNAKVPLSVVYDDKSVLENMHCMLLVHLLRKHGFSFLLGPVPSKEAEAFPARAEIDYRSFRRVLYSAILATDMSLHFAWIQRLKEFADSSPETQTKLERASHIEEDRVMLCQALIKCADISNPARPIDISEHWSTVLLDEWCKQASLEEELSLPVSVVAGVDARLQAKGQVGFIDLFTKPLFQTTAEALPEMQPFADSCIKNRGIWQERYERLDSEPDLNDAKSAVLASKVQPPTPSSQDSRYRQLFPLILPAALVASAISNFDDASSTSSPPLTPTSELRGIASPAVRAVRVVYQHEVADRRSALARHVLALTTTAGLASPPLNPRRMSTPEALLVKGRT</sequence>
<feature type="compositionally biased region" description="Low complexity" evidence="4">
    <location>
        <begin position="83"/>
        <end position="100"/>
    </location>
</feature>
<evidence type="ECO:0000256" key="4">
    <source>
        <dbReference type="SAM" id="MobiDB-lite"/>
    </source>
</evidence>
<feature type="region of interest" description="Disordered" evidence="4">
    <location>
        <begin position="21"/>
        <end position="148"/>
    </location>
</feature>